<dbReference type="InterPro" id="IPR014722">
    <property type="entry name" value="Rib_uL2_dom2"/>
</dbReference>
<evidence type="ECO:0000313" key="2">
    <source>
        <dbReference type="Proteomes" id="UP000824890"/>
    </source>
</evidence>
<dbReference type="Proteomes" id="UP000824890">
    <property type="component" value="Unassembled WGS sequence"/>
</dbReference>
<sequence>MTFHTHMRVYRIGSRQSSIMGSPQVIRYSSIPILSYSISFTSPTQAAITKDLSLTVAEDLSTLCLVLYPTWLLWLVQFPQVRSHKEVGRKGSLMNAGRLSYHLQNEGRFRLHSIRDVSVFTPSGTKKLSISFARFELSSSNKRASLSRQTIKLGLEENKIVAFIKLDFGNVVMVTGGRNRGNVGVIRNRAKLKGSFETTTTYKTQQDMSLQQG</sequence>
<organism evidence="1 2">
    <name type="scientific">Brassica napus</name>
    <name type="common">Rape</name>
    <dbReference type="NCBI Taxonomy" id="3708"/>
    <lineage>
        <taxon>Eukaryota</taxon>
        <taxon>Viridiplantae</taxon>
        <taxon>Streptophyta</taxon>
        <taxon>Embryophyta</taxon>
        <taxon>Tracheophyta</taxon>
        <taxon>Spermatophyta</taxon>
        <taxon>Magnoliopsida</taxon>
        <taxon>eudicotyledons</taxon>
        <taxon>Gunneridae</taxon>
        <taxon>Pentapetalae</taxon>
        <taxon>rosids</taxon>
        <taxon>malvids</taxon>
        <taxon>Brassicales</taxon>
        <taxon>Brassicaceae</taxon>
        <taxon>Brassiceae</taxon>
        <taxon>Brassica</taxon>
    </lineage>
</organism>
<name>A0ABQ8C103_BRANA</name>
<dbReference type="PANTHER" id="PTHR11581:SF45">
    <property type="entry name" value="GENOME ASSEMBLY, CHROMOSOME: A02"/>
    <property type="match status" value="1"/>
</dbReference>
<evidence type="ECO:0008006" key="3">
    <source>
        <dbReference type="Google" id="ProtNLM"/>
    </source>
</evidence>
<accession>A0ABQ8C103</accession>
<dbReference type="InterPro" id="IPR041982">
    <property type="entry name" value="Ribosomal_eS4_KOW"/>
</dbReference>
<protein>
    <recommendedName>
        <fullName evidence="3">40S ribosomal protein S4</fullName>
    </recommendedName>
</protein>
<gene>
    <name evidence="1" type="ORF">HID58_034078</name>
</gene>
<dbReference type="CDD" id="cd06087">
    <property type="entry name" value="KOW_RPS4"/>
    <property type="match status" value="1"/>
</dbReference>
<proteinExistence type="predicted"/>
<keyword evidence="2" id="KW-1185">Reference proteome</keyword>
<reference evidence="1 2" key="1">
    <citation type="submission" date="2021-05" db="EMBL/GenBank/DDBJ databases">
        <title>Genome Assembly of Synthetic Allotetraploid Brassica napus Reveals Homoeologous Exchanges between Subgenomes.</title>
        <authorList>
            <person name="Davis J.T."/>
        </authorList>
    </citation>
    <scope>NUCLEOTIDE SEQUENCE [LARGE SCALE GENOMIC DNA]</scope>
    <source>
        <strain evidence="2">cv. Da-Ae</strain>
        <tissue evidence="1">Seedling</tissue>
    </source>
</reference>
<dbReference type="PANTHER" id="PTHR11581">
    <property type="entry name" value="30S/40S RIBOSOMAL PROTEIN S4"/>
    <property type="match status" value="1"/>
</dbReference>
<evidence type="ECO:0000313" key="1">
    <source>
        <dbReference type="EMBL" id="KAH0910757.1"/>
    </source>
</evidence>
<dbReference type="EMBL" id="JAGKQM010000009">
    <property type="protein sequence ID" value="KAH0910757.1"/>
    <property type="molecule type" value="Genomic_DNA"/>
</dbReference>
<comment type="caution">
    <text evidence="1">The sequence shown here is derived from an EMBL/GenBank/DDBJ whole genome shotgun (WGS) entry which is preliminary data.</text>
</comment>
<dbReference type="InterPro" id="IPR000876">
    <property type="entry name" value="Ribosomal_eS4"/>
</dbReference>
<dbReference type="Gene3D" id="2.30.30.30">
    <property type="match status" value="1"/>
</dbReference>